<accession>A0A3Q3EPQ3</accession>
<evidence type="ECO:0000313" key="2">
    <source>
        <dbReference type="Ensembl" id="ENSLBEP00000009299.1"/>
    </source>
</evidence>
<dbReference type="AlphaFoldDB" id="A0A3Q3EPQ3"/>
<evidence type="ECO:0000313" key="3">
    <source>
        <dbReference type="Proteomes" id="UP000261660"/>
    </source>
</evidence>
<dbReference type="Ensembl" id="ENSLBET00000009812.1">
    <property type="protein sequence ID" value="ENSLBEP00000009299.1"/>
    <property type="gene ID" value="ENSLBEG00000007161.1"/>
</dbReference>
<keyword evidence="3" id="KW-1185">Reference proteome</keyword>
<protein>
    <submittedName>
        <fullName evidence="2">Uncharacterized protein</fullName>
    </submittedName>
</protein>
<dbReference type="InParanoid" id="A0A3Q3EPQ3"/>
<sequence>VVEMWSCIFKRLHSKILSGRLTHEPNNKQFAQKQEEIFFCNHLHHVYSPDHVPHEQEEGIFSSGAKRYITHHNVGISVQELDAFLQTPEAALQTAQQKLGELILVVQILNSCMIPKQEKKEGRKRSGQGHLSHSCDEVGTPEEEEDVVELQADQVLVVNSFSSVEGKKALGVRALIFHGTGGEVLSRDTGYIEMPGHSYLKRCVTLNSIIIC</sequence>
<reference evidence="2" key="1">
    <citation type="submission" date="2025-08" db="UniProtKB">
        <authorList>
            <consortium name="Ensembl"/>
        </authorList>
    </citation>
    <scope>IDENTIFICATION</scope>
</reference>
<proteinExistence type="predicted"/>
<reference evidence="2" key="2">
    <citation type="submission" date="2025-09" db="UniProtKB">
        <authorList>
            <consortium name="Ensembl"/>
        </authorList>
    </citation>
    <scope>IDENTIFICATION</scope>
</reference>
<feature type="region of interest" description="Disordered" evidence="1">
    <location>
        <begin position="119"/>
        <end position="140"/>
    </location>
</feature>
<evidence type="ECO:0000256" key="1">
    <source>
        <dbReference type="SAM" id="MobiDB-lite"/>
    </source>
</evidence>
<dbReference type="GeneTree" id="ENSGT00970000193546"/>
<organism evidence="2 3">
    <name type="scientific">Labrus bergylta</name>
    <name type="common">ballan wrasse</name>
    <dbReference type="NCBI Taxonomy" id="56723"/>
    <lineage>
        <taxon>Eukaryota</taxon>
        <taxon>Metazoa</taxon>
        <taxon>Chordata</taxon>
        <taxon>Craniata</taxon>
        <taxon>Vertebrata</taxon>
        <taxon>Euteleostomi</taxon>
        <taxon>Actinopterygii</taxon>
        <taxon>Neopterygii</taxon>
        <taxon>Teleostei</taxon>
        <taxon>Neoteleostei</taxon>
        <taxon>Acanthomorphata</taxon>
        <taxon>Eupercaria</taxon>
        <taxon>Labriformes</taxon>
        <taxon>Labridae</taxon>
        <taxon>Labrus</taxon>
    </lineage>
</organism>
<name>A0A3Q3EPQ3_9LABR</name>
<dbReference type="Proteomes" id="UP000261660">
    <property type="component" value="Unplaced"/>
</dbReference>